<name>A0A1I2TLL7_9BACT</name>
<dbReference type="AlphaFoldDB" id="A0A1I2TLL7"/>
<dbReference type="EMBL" id="FOOT01000003">
    <property type="protein sequence ID" value="SFG65814.1"/>
    <property type="molecule type" value="Genomic_DNA"/>
</dbReference>
<gene>
    <name evidence="1" type="ORF">SAMN05421739_103191</name>
</gene>
<reference evidence="2" key="1">
    <citation type="submission" date="2016-10" db="EMBL/GenBank/DDBJ databases">
        <authorList>
            <person name="Varghese N."/>
            <person name="Submissions S."/>
        </authorList>
    </citation>
    <scope>NUCLEOTIDE SEQUENCE [LARGE SCALE GENOMIC DNA]</scope>
    <source>
        <strain evidence="2">LP51</strain>
    </source>
</reference>
<evidence type="ECO:0000313" key="1">
    <source>
        <dbReference type="EMBL" id="SFG65814.1"/>
    </source>
</evidence>
<sequence length="49" mass="5628">MPLQPRQVYTCRGCYFILLYYVVPGPTTPYPSLVKEGSLCYQYSSLFAL</sequence>
<accession>A0A1I2TLL7</accession>
<dbReference type="Proteomes" id="UP000198724">
    <property type="component" value="Unassembled WGS sequence"/>
</dbReference>
<evidence type="ECO:0000313" key="2">
    <source>
        <dbReference type="Proteomes" id="UP000198724"/>
    </source>
</evidence>
<keyword evidence="2" id="KW-1185">Reference proteome</keyword>
<protein>
    <submittedName>
        <fullName evidence="1">Uncharacterized protein</fullName>
    </submittedName>
</protein>
<proteinExistence type="predicted"/>
<organism evidence="1 2">
    <name type="scientific">Pontibacter chinhatensis</name>
    <dbReference type="NCBI Taxonomy" id="1436961"/>
    <lineage>
        <taxon>Bacteria</taxon>
        <taxon>Pseudomonadati</taxon>
        <taxon>Bacteroidota</taxon>
        <taxon>Cytophagia</taxon>
        <taxon>Cytophagales</taxon>
        <taxon>Hymenobacteraceae</taxon>
        <taxon>Pontibacter</taxon>
    </lineage>
</organism>